<accession>A0ACC0F7D5</accession>
<dbReference type="EMBL" id="CM045768">
    <property type="protein sequence ID" value="KAI7984008.1"/>
    <property type="molecule type" value="Genomic_DNA"/>
</dbReference>
<sequence>MAASWANEASSSSSTVQRKYDVFLSFRGIDTRLNFTSHLFAALEQHGFFTFRDDTKLNRGEHIGSELLKAIEESSISIIVFSKNYAMSTWCLDELVQIMKCRKTFNQIILPIFYNVDPSDVRGQKGSLAEAFAKHEEHLRKSPDCKVEKWRAALTEAANLSGWDLKNVYNGDEAKLIAKIIEEVGNVIDRERLHVADHPVGLEDRVQKLRMLLRMESNDNDVRIVAVWGIGGLGKTTIAKNLYKLIYRRFDGSSFLPNVRETWKESNGPLKLQEQLLSDIFKNEIHHIRNIHQGKDVIIRRALRRKVLLVLDDVDDIKQLKELAIDRDYFGSGSRIIITTRDLSSFNFEEDEIYTPEELDEDKSFQLFSWHAFKEDHPIENYVKLSKQVVDYARGLPLALEILGRSLSRIRSIPEWESVIEKLKKIPHEGIQEKLEISYNSLSEEVKELFLDIACFFVGMDRNFIIKILKGCKLFPEIGLRILFDCCLIKYGPGNKLVMHDMIRDMGREIVKKESNDEPGRRSRLWHHEDGLQVLRYGTGTKVVKGLFLNFPESKEVQVNAKAFENMNELWLLHLDYVHLSSGFEHNFRRLLWLSWKGCPLVWLPSKLYIEKLVALDLRYSKLKQVWKGTKDLYNLKFLYLSHCYYLTKTPNFSGLNNLEELLIDYCIRLVEIDESIGCLNKLTVLEMTNCKKLEQFPSRILMLKSLEYLDLSGCSKLREFAGFKGSPSNSLYTFFSSWALLRKNVDSIGFSLQGLRSLKTLKIANMSYLPSEIGSLVTLTHLDLSGNKFLCTLPDSIYNLTRLQRLDMADCNVSCLSSDIGNLISLIHLDLAGNNLCTLPDSIGNLTHLQILNMAYCDVSRLSSEIGNLVSLIDLDLRGNDLCALPDSIGNLTCLQSLNMEGCNVSHLPSEIGSLISLRNLDLAENNLHSLPDSIGNLTCLTSLAMSNCNVSHLPSAIGSLISLKSLFLDGNNLCALPDSIGNLTRLESLYMTNCNVSCLPSEIGSLISLENLILDGNNLCTLPDSVGKLYRLHELCMNNCNLSHLPSAIWSLMEFSSLQLLYLRGCHKLAESNFVNNVVKAAIWRVKDFCALKNPAIHAIHGFVDHSEIFLPWGEVPRWFECQTKGSYLSVKVPPLINQKIWSLAVCVIYIGSNSNESKQTNSFYLEYHINKVQRRSCLICDYDDGFCSEGQMCLKFTSMSELEGGDEVEIFITKCKHIQVKKCAAKLIFDVDEDTDDEDTDGEALAD</sequence>
<protein>
    <submittedName>
        <fullName evidence="1">TMV resistance protein N</fullName>
    </submittedName>
</protein>
<evidence type="ECO:0000313" key="1">
    <source>
        <dbReference type="EMBL" id="KAI7984008.1"/>
    </source>
</evidence>
<organism evidence="1 2">
    <name type="scientific">Camellia lanceoleosa</name>
    <dbReference type="NCBI Taxonomy" id="1840588"/>
    <lineage>
        <taxon>Eukaryota</taxon>
        <taxon>Viridiplantae</taxon>
        <taxon>Streptophyta</taxon>
        <taxon>Embryophyta</taxon>
        <taxon>Tracheophyta</taxon>
        <taxon>Spermatophyta</taxon>
        <taxon>Magnoliopsida</taxon>
        <taxon>eudicotyledons</taxon>
        <taxon>Gunneridae</taxon>
        <taxon>Pentapetalae</taxon>
        <taxon>asterids</taxon>
        <taxon>Ericales</taxon>
        <taxon>Theaceae</taxon>
        <taxon>Camellia</taxon>
    </lineage>
</organism>
<name>A0ACC0F7D5_9ERIC</name>
<dbReference type="Proteomes" id="UP001060215">
    <property type="component" value="Chromosome 11"/>
</dbReference>
<keyword evidence="2" id="KW-1185">Reference proteome</keyword>
<evidence type="ECO:0000313" key="2">
    <source>
        <dbReference type="Proteomes" id="UP001060215"/>
    </source>
</evidence>
<proteinExistence type="predicted"/>
<gene>
    <name evidence="1" type="ORF">LOK49_LG15G00377</name>
</gene>
<reference evidence="1 2" key="1">
    <citation type="journal article" date="2022" name="Plant J.">
        <title>Chromosome-level genome of Camellia lanceoleosa provides a valuable resource for understanding genome evolution and self-incompatibility.</title>
        <authorList>
            <person name="Gong W."/>
            <person name="Xiao S."/>
            <person name="Wang L."/>
            <person name="Liao Z."/>
            <person name="Chang Y."/>
            <person name="Mo W."/>
            <person name="Hu G."/>
            <person name="Li W."/>
            <person name="Zhao G."/>
            <person name="Zhu H."/>
            <person name="Hu X."/>
            <person name="Ji K."/>
            <person name="Xiang X."/>
            <person name="Song Q."/>
            <person name="Yuan D."/>
            <person name="Jin S."/>
            <person name="Zhang L."/>
        </authorList>
    </citation>
    <scope>NUCLEOTIDE SEQUENCE [LARGE SCALE GENOMIC DNA]</scope>
    <source>
        <strain evidence="1">SQ_2022a</strain>
    </source>
</reference>
<comment type="caution">
    <text evidence="1">The sequence shown here is derived from an EMBL/GenBank/DDBJ whole genome shotgun (WGS) entry which is preliminary data.</text>
</comment>